<organism evidence="1 2">
    <name type="scientific">Actinacidiphila polyblastidii</name>
    <dbReference type="NCBI Taxonomy" id="3110430"/>
    <lineage>
        <taxon>Bacteria</taxon>
        <taxon>Bacillati</taxon>
        <taxon>Actinomycetota</taxon>
        <taxon>Actinomycetes</taxon>
        <taxon>Kitasatosporales</taxon>
        <taxon>Streptomycetaceae</taxon>
        <taxon>Actinacidiphila</taxon>
    </lineage>
</organism>
<sequence>MTTPATRWVPPEPRQLPELRADLLDYYDCDLAYTMMQEALRGGQSTIVPAVPGTLAPPAEVGAQILVESERHRLAAAALFSATADMTALALAAAASPPIEPVSLDRPPAEYGFMVFDEPIGGYTEDVGAALAGTLTPDAPG</sequence>
<accession>A0ABU7PMF4</accession>
<dbReference type="Proteomes" id="UP001344658">
    <property type="component" value="Unassembled WGS sequence"/>
</dbReference>
<reference evidence="1 2" key="1">
    <citation type="submission" date="2023-12" db="EMBL/GenBank/DDBJ databases">
        <title>Streptomyces sp. V4-01.</title>
        <authorList>
            <person name="Somphong A."/>
            <person name="Phongsopitanun W."/>
        </authorList>
    </citation>
    <scope>NUCLEOTIDE SEQUENCE [LARGE SCALE GENOMIC DNA]</scope>
    <source>
        <strain evidence="1 2">V4-01</strain>
    </source>
</reference>
<evidence type="ECO:0000313" key="1">
    <source>
        <dbReference type="EMBL" id="MEE4547007.1"/>
    </source>
</evidence>
<evidence type="ECO:0000313" key="2">
    <source>
        <dbReference type="Proteomes" id="UP001344658"/>
    </source>
</evidence>
<keyword evidence="2" id="KW-1185">Reference proteome</keyword>
<protein>
    <submittedName>
        <fullName evidence="1">Uncharacterized protein</fullName>
    </submittedName>
</protein>
<dbReference type="RefSeq" id="WP_330800990.1">
    <property type="nucleotide sequence ID" value="NZ_JAZEWV010000068.1"/>
</dbReference>
<proteinExistence type="predicted"/>
<comment type="caution">
    <text evidence="1">The sequence shown here is derived from an EMBL/GenBank/DDBJ whole genome shotgun (WGS) entry which is preliminary data.</text>
</comment>
<dbReference type="EMBL" id="JAZEWV010000068">
    <property type="protein sequence ID" value="MEE4547007.1"/>
    <property type="molecule type" value="Genomic_DNA"/>
</dbReference>
<gene>
    <name evidence="1" type="ORF">V2S66_34210</name>
</gene>
<name>A0ABU7PMF4_9ACTN</name>